<dbReference type="InterPro" id="IPR005490">
    <property type="entry name" value="LD_TPept_cat_dom"/>
</dbReference>
<dbReference type="Gene3D" id="2.40.440.10">
    <property type="entry name" value="L,D-transpeptidase catalytic domain-like"/>
    <property type="match status" value="1"/>
</dbReference>
<keyword evidence="9 12" id="KW-0133">Cell shape</keyword>
<dbReference type="PROSITE" id="PS51782">
    <property type="entry name" value="LYSM"/>
    <property type="match status" value="1"/>
</dbReference>
<evidence type="ECO:0000256" key="12">
    <source>
        <dbReference type="PROSITE-ProRule" id="PRU01373"/>
    </source>
</evidence>
<evidence type="ECO:0000256" key="9">
    <source>
        <dbReference type="ARBA" id="ARBA00022960"/>
    </source>
</evidence>
<proteinExistence type="inferred from homology"/>
<dbReference type="PANTHER" id="PTHR30582:SF24">
    <property type="entry name" value="L,D-TRANSPEPTIDASE ERFK_SRFK-RELATED"/>
    <property type="match status" value="1"/>
</dbReference>
<dbReference type="PANTHER" id="PTHR30582">
    <property type="entry name" value="L,D-TRANSPEPTIDASE"/>
    <property type="match status" value="1"/>
</dbReference>
<protein>
    <submittedName>
        <fullName evidence="16">Peptidase</fullName>
    </submittedName>
</protein>
<dbReference type="Pfam" id="PF17969">
    <property type="entry name" value="Ldt_C"/>
    <property type="match status" value="1"/>
</dbReference>
<name>A0ABQ6EYB1_9VIBR</name>
<feature type="active site" description="Proton donor/acceptor" evidence="12">
    <location>
        <position position="188"/>
    </location>
</feature>
<feature type="domain" description="LysM" evidence="14">
    <location>
        <begin position="35"/>
        <end position="79"/>
    </location>
</feature>
<dbReference type="PROSITE" id="PS52029">
    <property type="entry name" value="LD_TPASE"/>
    <property type="match status" value="1"/>
</dbReference>
<dbReference type="InterPro" id="IPR018392">
    <property type="entry name" value="LysM"/>
</dbReference>
<keyword evidence="6 13" id="KW-0732">Signal</keyword>
<comment type="caution">
    <text evidence="16">The sequence shown here is derived from an EMBL/GenBank/DDBJ whole genome shotgun (WGS) entry which is preliminary data.</text>
</comment>
<evidence type="ECO:0000256" key="7">
    <source>
        <dbReference type="ARBA" id="ARBA00022764"/>
    </source>
</evidence>
<evidence type="ECO:0000259" key="15">
    <source>
        <dbReference type="PROSITE" id="PS52029"/>
    </source>
</evidence>
<feature type="chain" id="PRO_5047087107" evidence="13">
    <location>
        <begin position="19"/>
        <end position="301"/>
    </location>
</feature>
<dbReference type="Gene3D" id="3.10.350.10">
    <property type="entry name" value="LysM domain"/>
    <property type="match status" value="1"/>
</dbReference>
<dbReference type="Proteomes" id="UP001157138">
    <property type="component" value="Unassembled WGS sequence"/>
</dbReference>
<evidence type="ECO:0000256" key="13">
    <source>
        <dbReference type="SAM" id="SignalP"/>
    </source>
</evidence>
<dbReference type="InterPro" id="IPR041597">
    <property type="entry name" value="Ldt_C"/>
</dbReference>
<keyword evidence="5" id="KW-0808">Transferase</keyword>
<dbReference type="CDD" id="cd16913">
    <property type="entry name" value="YkuD_like"/>
    <property type="match status" value="1"/>
</dbReference>
<feature type="domain" description="L,D-TPase catalytic" evidence="15">
    <location>
        <begin position="91"/>
        <end position="228"/>
    </location>
</feature>
<evidence type="ECO:0000313" key="17">
    <source>
        <dbReference type="Proteomes" id="UP001157138"/>
    </source>
</evidence>
<evidence type="ECO:0000256" key="2">
    <source>
        <dbReference type="ARBA" id="ARBA00004752"/>
    </source>
</evidence>
<dbReference type="EMBL" id="BSPW01000032">
    <property type="protein sequence ID" value="GLT18017.1"/>
    <property type="molecule type" value="Genomic_DNA"/>
</dbReference>
<evidence type="ECO:0000256" key="6">
    <source>
        <dbReference type="ARBA" id="ARBA00022729"/>
    </source>
</evidence>
<feature type="active site" description="Nucleophile" evidence="12">
    <location>
        <position position="204"/>
    </location>
</feature>
<sequence length="301" mass="33529">MLRSLVPLLYCLSLSAFAATYQLPSEGSNIVGRTQYHQVAAGESLADIAKRYDVGFLSLMAANKGVDPFLPSENYVLTIPTRIILPNVPREGIVINLAELRLYYFQPDKNLVHIFPVGIGRIGRDTPEMETSVSQKKQNPTWTPPKSIRKEYREKGIELPDIMPAGPDNPLGDYAMRLAYGVGEYLIHGTNKDFGIGLRVSSGCIRMDPKDIDWLFPKVNLGEKVRVINEPIKVALEPDRSVFVEAHEPLTRSDGSKKALVLPEELRWWLDEFDLSDAKAKAVILAQNGVPVEVVSPSFIE</sequence>
<evidence type="ECO:0000256" key="5">
    <source>
        <dbReference type="ARBA" id="ARBA00022679"/>
    </source>
</evidence>
<gene>
    <name evidence="16" type="ORF">GCM10007938_17950</name>
</gene>
<feature type="signal peptide" evidence="13">
    <location>
        <begin position="1"/>
        <end position="18"/>
    </location>
</feature>
<comment type="similarity">
    <text evidence="3">Belongs to the YkuD family.</text>
</comment>
<keyword evidence="17" id="KW-1185">Reference proteome</keyword>
<dbReference type="SUPFAM" id="SSF54106">
    <property type="entry name" value="LysM domain"/>
    <property type="match status" value="1"/>
</dbReference>
<dbReference type="SMART" id="SM00257">
    <property type="entry name" value="LysM"/>
    <property type="match status" value="1"/>
</dbReference>
<organism evidence="16 17">
    <name type="scientific">Vibrio zhanjiangensis</name>
    <dbReference type="NCBI Taxonomy" id="1046128"/>
    <lineage>
        <taxon>Bacteria</taxon>
        <taxon>Pseudomonadati</taxon>
        <taxon>Pseudomonadota</taxon>
        <taxon>Gammaproteobacteria</taxon>
        <taxon>Vibrionales</taxon>
        <taxon>Vibrionaceae</taxon>
        <taxon>Vibrio</taxon>
    </lineage>
</organism>
<evidence type="ECO:0000256" key="8">
    <source>
        <dbReference type="ARBA" id="ARBA00022801"/>
    </source>
</evidence>
<dbReference type="InterPro" id="IPR050979">
    <property type="entry name" value="LD-transpeptidase"/>
</dbReference>
<evidence type="ECO:0000256" key="1">
    <source>
        <dbReference type="ARBA" id="ARBA00004418"/>
    </source>
</evidence>
<dbReference type="InterPro" id="IPR036779">
    <property type="entry name" value="LysM_dom_sf"/>
</dbReference>
<evidence type="ECO:0000256" key="10">
    <source>
        <dbReference type="ARBA" id="ARBA00022984"/>
    </source>
</evidence>
<evidence type="ECO:0000256" key="4">
    <source>
        <dbReference type="ARBA" id="ARBA00022676"/>
    </source>
</evidence>
<dbReference type="Pfam" id="PF01476">
    <property type="entry name" value="LysM"/>
    <property type="match status" value="1"/>
</dbReference>
<keyword evidence="8" id="KW-0378">Hydrolase</keyword>
<keyword evidence="10 12" id="KW-0573">Peptidoglycan synthesis</keyword>
<evidence type="ECO:0000256" key="3">
    <source>
        <dbReference type="ARBA" id="ARBA00005992"/>
    </source>
</evidence>
<dbReference type="SUPFAM" id="SSF141523">
    <property type="entry name" value="L,D-transpeptidase catalytic domain-like"/>
    <property type="match status" value="1"/>
</dbReference>
<dbReference type="CDD" id="cd00118">
    <property type="entry name" value="LysM"/>
    <property type="match status" value="1"/>
</dbReference>
<keyword evidence="7" id="KW-0574">Periplasm</keyword>
<dbReference type="Pfam" id="PF03734">
    <property type="entry name" value="YkuD"/>
    <property type="match status" value="1"/>
</dbReference>
<keyword evidence="11 12" id="KW-0961">Cell wall biogenesis/degradation</keyword>
<comment type="subcellular location">
    <subcellularLocation>
        <location evidence="1">Periplasm</location>
    </subcellularLocation>
</comment>
<evidence type="ECO:0000256" key="11">
    <source>
        <dbReference type="ARBA" id="ARBA00023316"/>
    </source>
</evidence>
<reference evidence="17" key="1">
    <citation type="journal article" date="2019" name="Int. J. Syst. Evol. Microbiol.">
        <title>The Global Catalogue of Microorganisms (GCM) 10K type strain sequencing project: providing services to taxonomists for standard genome sequencing and annotation.</title>
        <authorList>
            <consortium name="The Broad Institute Genomics Platform"/>
            <consortium name="The Broad Institute Genome Sequencing Center for Infectious Disease"/>
            <person name="Wu L."/>
            <person name="Ma J."/>
        </authorList>
    </citation>
    <scope>NUCLEOTIDE SEQUENCE [LARGE SCALE GENOMIC DNA]</scope>
    <source>
        <strain evidence="17">NBRC 108723</strain>
    </source>
</reference>
<accession>A0ABQ6EYB1</accession>
<keyword evidence="4" id="KW-0328">Glycosyltransferase</keyword>
<dbReference type="RefSeq" id="WP_284191913.1">
    <property type="nucleotide sequence ID" value="NZ_BSPW01000032.1"/>
</dbReference>
<evidence type="ECO:0000313" key="16">
    <source>
        <dbReference type="EMBL" id="GLT18017.1"/>
    </source>
</evidence>
<dbReference type="InterPro" id="IPR038063">
    <property type="entry name" value="Transpep_catalytic_dom"/>
</dbReference>
<evidence type="ECO:0000259" key="14">
    <source>
        <dbReference type="PROSITE" id="PS51782"/>
    </source>
</evidence>
<comment type="pathway">
    <text evidence="2 12">Cell wall biogenesis; peptidoglycan biosynthesis.</text>
</comment>